<feature type="transmembrane region" description="Helical" evidence="9">
    <location>
        <begin position="243"/>
        <end position="263"/>
    </location>
</feature>
<evidence type="ECO:0000256" key="2">
    <source>
        <dbReference type="ARBA" id="ARBA00005658"/>
    </source>
</evidence>
<protein>
    <submittedName>
        <fullName evidence="10">Choline transporter</fullName>
    </submittedName>
</protein>
<evidence type="ECO:0000256" key="3">
    <source>
        <dbReference type="ARBA" id="ARBA00022448"/>
    </source>
</evidence>
<feature type="region of interest" description="Disordered" evidence="8">
    <location>
        <begin position="574"/>
        <end position="603"/>
    </location>
</feature>
<evidence type="ECO:0000256" key="6">
    <source>
        <dbReference type="ARBA" id="ARBA00022989"/>
    </source>
</evidence>
<evidence type="ECO:0000313" key="11">
    <source>
        <dbReference type="Proteomes" id="UP000186465"/>
    </source>
</evidence>
<name>A0A1Q5PRH1_9ACTO</name>
<evidence type="ECO:0000256" key="9">
    <source>
        <dbReference type="SAM" id="Phobius"/>
    </source>
</evidence>
<keyword evidence="7 9" id="KW-0472">Membrane</keyword>
<keyword evidence="11" id="KW-1185">Reference proteome</keyword>
<organism evidence="10 11">
    <name type="scientific">Boudabousia marimammalium</name>
    <dbReference type="NCBI Taxonomy" id="156892"/>
    <lineage>
        <taxon>Bacteria</taxon>
        <taxon>Bacillati</taxon>
        <taxon>Actinomycetota</taxon>
        <taxon>Actinomycetes</taxon>
        <taxon>Actinomycetales</taxon>
        <taxon>Actinomycetaceae</taxon>
        <taxon>Boudabousia</taxon>
    </lineage>
</organism>
<feature type="transmembrane region" description="Helical" evidence="9">
    <location>
        <begin position="495"/>
        <end position="513"/>
    </location>
</feature>
<dbReference type="AlphaFoldDB" id="A0A1Q5PRH1"/>
<feature type="transmembrane region" description="Helical" evidence="9">
    <location>
        <begin position="415"/>
        <end position="436"/>
    </location>
</feature>
<dbReference type="RefSeq" id="WP_075361359.1">
    <property type="nucleotide sequence ID" value="NZ_MPDM01000003.1"/>
</dbReference>
<accession>A0A1Q5PRH1</accession>
<keyword evidence="6 9" id="KW-1133">Transmembrane helix</keyword>
<evidence type="ECO:0000256" key="8">
    <source>
        <dbReference type="SAM" id="MobiDB-lite"/>
    </source>
</evidence>
<feature type="transmembrane region" description="Helical" evidence="9">
    <location>
        <begin position="275"/>
        <end position="296"/>
    </location>
</feature>
<dbReference type="GO" id="GO:0005886">
    <property type="term" value="C:plasma membrane"/>
    <property type="evidence" value="ECO:0007669"/>
    <property type="project" value="UniProtKB-SubCell"/>
</dbReference>
<proteinExistence type="inferred from homology"/>
<dbReference type="Pfam" id="PF02028">
    <property type="entry name" value="BCCT"/>
    <property type="match status" value="1"/>
</dbReference>
<feature type="transmembrane region" description="Helical" evidence="9">
    <location>
        <begin position="25"/>
        <end position="44"/>
    </location>
</feature>
<dbReference type="GO" id="GO:0022857">
    <property type="term" value="F:transmembrane transporter activity"/>
    <property type="evidence" value="ECO:0007669"/>
    <property type="project" value="InterPro"/>
</dbReference>
<feature type="compositionally biased region" description="Low complexity" evidence="8">
    <location>
        <begin position="588"/>
        <end position="603"/>
    </location>
</feature>
<dbReference type="PANTHER" id="PTHR30047">
    <property type="entry name" value="HIGH-AFFINITY CHOLINE TRANSPORT PROTEIN-RELATED"/>
    <property type="match status" value="1"/>
</dbReference>
<dbReference type="InterPro" id="IPR000060">
    <property type="entry name" value="BCCT_transptr"/>
</dbReference>
<feature type="transmembrane region" description="Helical" evidence="9">
    <location>
        <begin position="308"/>
        <end position="327"/>
    </location>
</feature>
<sequence>MSETKSPDTDITTKPDHALSALRPWVFWPAAIASTVFVLLALFIPKQLNSIIQTAKSTVISNTSWYFVAVVTGFVVFSVILAVSKAGDTILGDDEDEPEYSTGSWFAMLFAAGMGIGLVFWGAAEPLSHFMSPPPGIGGDAASVARAAMSRTFLHWGLHAWAIYVVVGLGIAYAVHRKGRPVSIRWALEPLLGDKVDGWIGNLIDAIAIIGTLFGVATSLGFGVQQVASGLYTTIGLESSSTLLVVLVIVISGLAALSVATGLDAGIKFLSNTNLIIAAILALVTLAVGPTTFLLSEFVQSIGNYLNNFIHLSFQTFAFEEGGFGWLSGWTSYYWGWWISWSPFVGVFIARISRGRTVRQFIVGVLLVPTLVTFLWFSIFGGSALYQQIFLGISFTGEDGSLNTTTALFQMFENLPASLVMTIGAMILVIIFFVTSSDSGSYVLSMISTGGNPNPPLWIRLTWATLSGAIAAALLGSSGSGDGMSALQTMSILSALPFSLVMIGICVSLWKALNREVSDAKKQERAMLRERMASTVADTVREQVLSDVVRAARSHPIETPDEVRAFQRRLVQMAGLGKGSQKSKSKASKSTGSEGTSTPPETK</sequence>
<evidence type="ECO:0000256" key="1">
    <source>
        <dbReference type="ARBA" id="ARBA00004651"/>
    </source>
</evidence>
<feature type="transmembrane region" description="Helical" evidence="9">
    <location>
        <begin position="362"/>
        <end position="386"/>
    </location>
</feature>
<feature type="transmembrane region" description="Helical" evidence="9">
    <location>
        <begin position="457"/>
        <end position="475"/>
    </location>
</feature>
<dbReference type="PANTHER" id="PTHR30047:SF7">
    <property type="entry name" value="HIGH-AFFINITY CHOLINE TRANSPORT PROTEIN"/>
    <property type="match status" value="1"/>
</dbReference>
<evidence type="ECO:0000256" key="7">
    <source>
        <dbReference type="ARBA" id="ARBA00023136"/>
    </source>
</evidence>
<evidence type="ECO:0000256" key="4">
    <source>
        <dbReference type="ARBA" id="ARBA00022475"/>
    </source>
</evidence>
<feature type="transmembrane region" description="Helical" evidence="9">
    <location>
        <begin position="153"/>
        <end position="175"/>
    </location>
</feature>
<reference evidence="11" key="1">
    <citation type="submission" date="2016-11" db="EMBL/GenBank/DDBJ databases">
        <title>Actinomyces gypaetusis sp. nov. isolated from Gypaetus barbatus in Qinghai Tibet Plateau China.</title>
        <authorList>
            <person name="Meng X."/>
        </authorList>
    </citation>
    <scope>NUCLEOTIDE SEQUENCE [LARGE SCALE GENOMIC DNA]</scope>
    <source>
        <strain evidence="11">DSM 15383</strain>
    </source>
</reference>
<dbReference type="Proteomes" id="UP000186465">
    <property type="component" value="Unassembled WGS sequence"/>
</dbReference>
<keyword evidence="5 9" id="KW-0812">Transmembrane</keyword>
<comment type="similarity">
    <text evidence="2">Belongs to the BCCT transporter (TC 2.A.15) family.</text>
</comment>
<keyword evidence="3" id="KW-0813">Transport</keyword>
<feature type="transmembrane region" description="Helical" evidence="9">
    <location>
        <begin position="104"/>
        <end position="124"/>
    </location>
</feature>
<gene>
    <name evidence="10" type="ORF">BM477_03855</name>
</gene>
<comment type="subcellular location">
    <subcellularLocation>
        <location evidence="1">Cell membrane</location>
        <topology evidence="1">Multi-pass membrane protein</topology>
    </subcellularLocation>
</comment>
<dbReference type="NCBIfam" id="TIGR00842">
    <property type="entry name" value="bcct"/>
    <property type="match status" value="1"/>
</dbReference>
<evidence type="ECO:0000313" key="10">
    <source>
        <dbReference type="EMBL" id="OKL50032.1"/>
    </source>
</evidence>
<feature type="transmembrane region" description="Helical" evidence="9">
    <location>
        <begin position="65"/>
        <end position="84"/>
    </location>
</feature>
<evidence type="ECO:0000256" key="5">
    <source>
        <dbReference type="ARBA" id="ARBA00022692"/>
    </source>
</evidence>
<keyword evidence="4" id="KW-1003">Cell membrane</keyword>
<dbReference type="EMBL" id="MPDM01000003">
    <property type="protein sequence ID" value="OKL50032.1"/>
    <property type="molecule type" value="Genomic_DNA"/>
</dbReference>
<dbReference type="OrthoDB" id="9775735at2"/>
<feature type="transmembrane region" description="Helical" evidence="9">
    <location>
        <begin position="199"/>
        <end position="222"/>
    </location>
</feature>
<feature type="transmembrane region" description="Helical" evidence="9">
    <location>
        <begin position="333"/>
        <end position="350"/>
    </location>
</feature>
<comment type="caution">
    <text evidence="10">The sequence shown here is derived from an EMBL/GenBank/DDBJ whole genome shotgun (WGS) entry which is preliminary data.</text>
</comment>